<dbReference type="InterPro" id="IPR044974">
    <property type="entry name" value="Disease_R_plants"/>
</dbReference>
<keyword evidence="1" id="KW-0433">Leucine-rich repeat</keyword>
<dbReference type="InterPro" id="IPR000157">
    <property type="entry name" value="TIR_dom"/>
</dbReference>
<dbReference type="InterPro" id="IPR011713">
    <property type="entry name" value="Leu-rich_rpt_3"/>
</dbReference>
<dbReference type="SUPFAM" id="SSF52058">
    <property type="entry name" value="L domain-like"/>
    <property type="match status" value="1"/>
</dbReference>
<dbReference type="Gene3D" id="3.80.10.10">
    <property type="entry name" value="Ribonuclease Inhibitor"/>
    <property type="match status" value="3"/>
</dbReference>
<dbReference type="InterPro" id="IPR003591">
    <property type="entry name" value="Leu-rich_rpt_typical-subtyp"/>
</dbReference>
<keyword evidence="3" id="KW-0611">Plant defense</keyword>
<dbReference type="InterPro" id="IPR032675">
    <property type="entry name" value="LRR_dom_sf"/>
</dbReference>
<dbReference type="RefSeq" id="XP_060674032.1">
    <property type="nucleotide sequence ID" value="XM_060818049.1"/>
</dbReference>
<sequence>MATKTVSSSSSSSRKYDVFLSFRGDDTRLSFTDHLYKSLSDKGIYTFRDDKKLQKGTEVAPELLKAIEGSRFAIVILSKDYASSTWCLVELAKIVECKKELGLIVLPVFYHVEPKDVKEQTGEFGEAFAKHYKTDSEDDMRKVKEWREALTEVASSIEGWHIKERHETEVIEEIVKVVEKELNLTFSTSNNGLVGMASRIMKMHSLLNNNQLEVVLTVGIWGMAGIGKTTIAEQVKTEISHKFDASAFIPNVREEFEKNGIIYLQNLLYKCLLNLDGNIQHVQMGRNALRNRLCSKKVLIILDDVDELEQIEDLVGNAEEQHRWLGPGSRVIVTTKDKDLLKTYGENNIYKVGTLTHDEALQLFSRRAFKRKYPFDDFIKLSYDFVEYANHHPLALKVLGSLLFGKNVDQWSDTLVKLKRNPDRKVTRVLQVSYDGLDDDQKKIFLDIACFFKGEEEYRVEKILEGCGLCPRTDIRLLVDKSLINIIGNRLWMHDLLQQFGQYIVHREFPEEPGKYSRIWHHEDAYNVLVNNTGTEAVQGIFLCLPKKEKLNLRVDPILQMKMLRLLKFRNVDFPECVGCLSNELRLLEWHGYPQKSIPSSFCPRKLVELNMSSSHIERLWKETTHELDMLISINLSHCVYLNEIPDLNRVPNLERLILEGCKVLSKVHSSIGELKKLVLLNLKGCESLKSICQGINLGSLETFILSGCTKLTKFPEILGNMDRLSELYLDGTAIKELPTSIERLSGLTLLNLRDCKNLLKLPDELCSLTSLQALDISECSHVEQLPENIGRLEQLEKLDASRTAIREPSPSIRLLKNLKVLRFSGCSGVAHIPRWSVFGCCLLPMEESIQFQLPHSLYAHLTSLTSLSLRKCNLPKEGIAEEIHCLSSLGLLDLSENDFVSLPDTISQLFNLGFLFLEDCKRLEWLPKLPLSLKHAYVHGCPLLKNSKDEIWTSDAGFTFIHYQNSNQFGDSVISNQELFEMLYSKTLEEIIYSGEIEKIGFDCRRIPEWWSQYDSGYLTGIRLPLKDTGKTWMGFASFAVFQIRHGEMLDEDGRSVACFHFDTNERHLGLEHFVMDNSQILRAGIYGVWIYVPRTKFEEQLNNACYVTVSVSAHESHLETYMCGMHIVFNKDMPDFSRNIAQILSNESTFLTYINIRKPIKAAKFETPRGAIEIQSFPHNQVKQEDCRRETESDLSKKTRRDLQWLVPILVQRCYAHNYCFAFHFSLKAFPTWFFHHSASPFVVCDLPMNLFGDKPWVGFCLYVLLAWPDNYVNSQTPLHLKFEFLVYGDNGDVFSIKYKIAIKHKLLLLNMPRVYMEAVLNQCPGVRALFRTSNPDVEVEMCGIRPVNEQDVGNIIQLITGITLSSGHFCYEEFGQLFEESPSAVEFVEPEVEIPIDFDYYERQVS</sequence>
<keyword evidence="5" id="KW-1185">Reference proteome</keyword>
<dbReference type="PANTHER" id="PTHR11017">
    <property type="entry name" value="LEUCINE-RICH REPEAT-CONTAINING PROTEIN"/>
    <property type="match status" value="1"/>
</dbReference>
<evidence type="ECO:0000313" key="5">
    <source>
        <dbReference type="Proteomes" id="UP001652623"/>
    </source>
</evidence>
<dbReference type="PANTHER" id="PTHR11017:SF559">
    <property type="entry name" value="DISEASE RESISTANCE PROTEIN CHL1"/>
    <property type="match status" value="1"/>
</dbReference>
<dbReference type="Pfam" id="PF01582">
    <property type="entry name" value="TIR"/>
    <property type="match status" value="1"/>
</dbReference>
<dbReference type="PROSITE" id="PS50104">
    <property type="entry name" value="TIR"/>
    <property type="match status" value="1"/>
</dbReference>
<dbReference type="SMART" id="SM00255">
    <property type="entry name" value="TIR"/>
    <property type="match status" value="1"/>
</dbReference>
<protein>
    <submittedName>
        <fullName evidence="6">TMV resistance protein N-like</fullName>
    </submittedName>
</protein>
<dbReference type="SMART" id="SM00369">
    <property type="entry name" value="LRR_TYP"/>
    <property type="match status" value="3"/>
</dbReference>
<dbReference type="InterPro" id="IPR027417">
    <property type="entry name" value="P-loop_NTPase"/>
</dbReference>
<dbReference type="InterPro" id="IPR058546">
    <property type="entry name" value="RPS4B/Roq1-like_LRR"/>
</dbReference>
<dbReference type="InterPro" id="IPR002182">
    <property type="entry name" value="NB-ARC"/>
</dbReference>
<name>A0ABM4ABB9_ZIZJJ</name>
<feature type="domain" description="TIR" evidence="4">
    <location>
        <begin position="14"/>
        <end position="182"/>
    </location>
</feature>
<dbReference type="GeneID" id="107430362"/>
<dbReference type="Pfam" id="PF00931">
    <property type="entry name" value="NB-ARC"/>
    <property type="match status" value="1"/>
</dbReference>
<dbReference type="SUPFAM" id="SSF52200">
    <property type="entry name" value="Toll/Interleukin receptor TIR domain"/>
    <property type="match status" value="1"/>
</dbReference>
<accession>A0ABM4ABB9</accession>
<proteinExistence type="predicted"/>
<dbReference type="Gene3D" id="3.40.50.300">
    <property type="entry name" value="P-loop containing nucleotide triphosphate hydrolases"/>
    <property type="match status" value="1"/>
</dbReference>
<evidence type="ECO:0000313" key="6">
    <source>
        <dbReference type="RefSeq" id="XP_060674032.1"/>
    </source>
</evidence>
<dbReference type="InterPro" id="IPR035897">
    <property type="entry name" value="Toll_tir_struct_dom_sf"/>
</dbReference>
<organism evidence="5 6">
    <name type="scientific">Ziziphus jujuba</name>
    <name type="common">Chinese jujube</name>
    <name type="synonym">Ziziphus sativa</name>
    <dbReference type="NCBI Taxonomy" id="326968"/>
    <lineage>
        <taxon>Eukaryota</taxon>
        <taxon>Viridiplantae</taxon>
        <taxon>Streptophyta</taxon>
        <taxon>Embryophyta</taxon>
        <taxon>Tracheophyta</taxon>
        <taxon>Spermatophyta</taxon>
        <taxon>Magnoliopsida</taxon>
        <taxon>eudicotyledons</taxon>
        <taxon>Gunneridae</taxon>
        <taxon>Pentapetalae</taxon>
        <taxon>rosids</taxon>
        <taxon>fabids</taxon>
        <taxon>Rosales</taxon>
        <taxon>Rhamnaceae</taxon>
        <taxon>Paliureae</taxon>
        <taxon>Ziziphus</taxon>
    </lineage>
</organism>
<evidence type="ECO:0000256" key="3">
    <source>
        <dbReference type="ARBA" id="ARBA00022821"/>
    </source>
</evidence>
<keyword evidence="2" id="KW-0677">Repeat</keyword>
<dbReference type="PRINTS" id="PR00364">
    <property type="entry name" value="DISEASERSIST"/>
</dbReference>
<dbReference type="InterPro" id="IPR042197">
    <property type="entry name" value="Apaf_helical"/>
</dbReference>
<reference evidence="6" key="1">
    <citation type="submission" date="2025-08" db="UniProtKB">
        <authorList>
            <consortium name="RefSeq"/>
        </authorList>
    </citation>
    <scope>IDENTIFICATION</scope>
    <source>
        <tissue evidence="6">Seedling</tissue>
    </source>
</reference>
<dbReference type="Proteomes" id="UP001652623">
    <property type="component" value="Chromosome 6"/>
</dbReference>
<dbReference type="Gene3D" id="3.40.50.10140">
    <property type="entry name" value="Toll/interleukin-1 receptor homology (TIR) domain"/>
    <property type="match status" value="1"/>
</dbReference>
<gene>
    <name evidence="6" type="primary">LOC107430362</name>
</gene>
<dbReference type="Pfam" id="PF23286">
    <property type="entry name" value="LRR_13"/>
    <property type="match status" value="1"/>
</dbReference>
<dbReference type="Pfam" id="PF23282">
    <property type="entry name" value="WHD_ROQ1"/>
    <property type="match status" value="1"/>
</dbReference>
<dbReference type="SUPFAM" id="SSF52540">
    <property type="entry name" value="P-loop containing nucleoside triphosphate hydrolases"/>
    <property type="match status" value="1"/>
</dbReference>
<dbReference type="Gene3D" id="1.10.8.430">
    <property type="entry name" value="Helical domain of apoptotic protease-activating factors"/>
    <property type="match status" value="1"/>
</dbReference>
<dbReference type="InterPro" id="IPR058192">
    <property type="entry name" value="WHD_ROQ1-like"/>
</dbReference>
<evidence type="ECO:0000256" key="2">
    <source>
        <dbReference type="ARBA" id="ARBA00022737"/>
    </source>
</evidence>
<dbReference type="Pfam" id="PF07725">
    <property type="entry name" value="LRR_3"/>
    <property type="match status" value="1"/>
</dbReference>
<evidence type="ECO:0000259" key="4">
    <source>
        <dbReference type="PROSITE" id="PS50104"/>
    </source>
</evidence>
<evidence type="ECO:0000256" key="1">
    <source>
        <dbReference type="ARBA" id="ARBA00022614"/>
    </source>
</evidence>